<evidence type="ECO:0000256" key="1">
    <source>
        <dbReference type="SAM" id="Phobius"/>
    </source>
</evidence>
<dbReference type="GeneID" id="108740678"/>
<feature type="transmembrane region" description="Helical" evidence="1">
    <location>
        <begin position="67"/>
        <end position="87"/>
    </location>
</feature>
<evidence type="ECO:0000313" key="2">
    <source>
        <dbReference type="Proteomes" id="UP000192223"/>
    </source>
</evidence>
<dbReference type="AlphaFoldDB" id="A0A1W4X3C8"/>
<dbReference type="KEGG" id="apln:108740678"/>
<sequence>MTFEIVFVFYWIIHIIVNIKGVSTSKQPNTLSTNDDGHSEKVKGFGAFSNDEVEERTEVDVTFFNNFGYISIAIGVFLLIYVTLKCLRNYMKSRRTQRVTNESPQISVKVEEVLPPPPYELFAPPNYETANTINEQNCNHCGCDCQNKSRY</sequence>
<organism evidence="2 3">
    <name type="scientific">Agrilus planipennis</name>
    <name type="common">Emerald ash borer</name>
    <name type="synonym">Agrilus marcopoli</name>
    <dbReference type="NCBI Taxonomy" id="224129"/>
    <lineage>
        <taxon>Eukaryota</taxon>
        <taxon>Metazoa</taxon>
        <taxon>Ecdysozoa</taxon>
        <taxon>Arthropoda</taxon>
        <taxon>Hexapoda</taxon>
        <taxon>Insecta</taxon>
        <taxon>Pterygota</taxon>
        <taxon>Neoptera</taxon>
        <taxon>Endopterygota</taxon>
        <taxon>Coleoptera</taxon>
        <taxon>Polyphaga</taxon>
        <taxon>Elateriformia</taxon>
        <taxon>Buprestoidea</taxon>
        <taxon>Buprestidae</taxon>
        <taxon>Agrilinae</taxon>
        <taxon>Agrilus</taxon>
    </lineage>
</organism>
<reference evidence="3" key="1">
    <citation type="submission" date="2025-08" db="UniProtKB">
        <authorList>
            <consortium name="RefSeq"/>
        </authorList>
    </citation>
    <scope>IDENTIFICATION</scope>
    <source>
        <tissue evidence="3">Entire body</tissue>
    </source>
</reference>
<dbReference type="InParanoid" id="A0A1W4X3C8"/>
<keyword evidence="2" id="KW-1185">Reference proteome</keyword>
<dbReference type="Proteomes" id="UP000192223">
    <property type="component" value="Unplaced"/>
</dbReference>
<gene>
    <name evidence="3" type="primary">LOC108740678</name>
</gene>
<evidence type="ECO:0000313" key="3">
    <source>
        <dbReference type="RefSeq" id="XP_018330589.1"/>
    </source>
</evidence>
<dbReference type="RefSeq" id="XP_018330589.1">
    <property type="nucleotide sequence ID" value="XM_018475087.2"/>
</dbReference>
<accession>A0A1W4X3C8</accession>
<name>A0A1W4X3C8_AGRPL</name>
<keyword evidence="1" id="KW-0812">Transmembrane</keyword>
<proteinExistence type="predicted"/>
<protein>
    <submittedName>
        <fullName evidence="3">Uncharacterized protein LOC108740678</fullName>
    </submittedName>
</protein>
<keyword evidence="1" id="KW-1133">Transmembrane helix</keyword>
<keyword evidence="1" id="KW-0472">Membrane</keyword>